<protein>
    <submittedName>
        <fullName evidence="1">Uncharacterized protein</fullName>
    </submittedName>
</protein>
<reference evidence="1 2" key="1">
    <citation type="journal article" date="2019" name="Nat. Ecol. Evol.">
        <title>Megaphylogeny resolves global patterns of mushroom evolution.</title>
        <authorList>
            <person name="Varga T."/>
            <person name="Krizsan K."/>
            <person name="Foldi C."/>
            <person name="Dima B."/>
            <person name="Sanchez-Garcia M."/>
            <person name="Sanchez-Ramirez S."/>
            <person name="Szollosi G.J."/>
            <person name="Szarkandi J.G."/>
            <person name="Papp V."/>
            <person name="Albert L."/>
            <person name="Andreopoulos W."/>
            <person name="Angelini C."/>
            <person name="Antonin V."/>
            <person name="Barry K.W."/>
            <person name="Bougher N.L."/>
            <person name="Buchanan P."/>
            <person name="Buyck B."/>
            <person name="Bense V."/>
            <person name="Catcheside P."/>
            <person name="Chovatia M."/>
            <person name="Cooper J."/>
            <person name="Damon W."/>
            <person name="Desjardin D."/>
            <person name="Finy P."/>
            <person name="Geml J."/>
            <person name="Haridas S."/>
            <person name="Hughes K."/>
            <person name="Justo A."/>
            <person name="Karasinski D."/>
            <person name="Kautmanova I."/>
            <person name="Kiss B."/>
            <person name="Kocsube S."/>
            <person name="Kotiranta H."/>
            <person name="LaButti K.M."/>
            <person name="Lechner B.E."/>
            <person name="Liimatainen K."/>
            <person name="Lipzen A."/>
            <person name="Lukacs Z."/>
            <person name="Mihaltcheva S."/>
            <person name="Morgado L.N."/>
            <person name="Niskanen T."/>
            <person name="Noordeloos M.E."/>
            <person name="Ohm R.A."/>
            <person name="Ortiz-Santana B."/>
            <person name="Ovrebo C."/>
            <person name="Racz N."/>
            <person name="Riley R."/>
            <person name="Savchenko A."/>
            <person name="Shiryaev A."/>
            <person name="Soop K."/>
            <person name="Spirin V."/>
            <person name="Szebenyi C."/>
            <person name="Tomsovsky M."/>
            <person name="Tulloss R.E."/>
            <person name="Uehling J."/>
            <person name="Grigoriev I.V."/>
            <person name="Vagvolgyi C."/>
            <person name="Papp T."/>
            <person name="Martin F.M."/>
            <person name="Miettinen O."/>
            <person name="Hibbett D.S."/>
            <person name="Nagy L.G."/>
        </authorList>
    </citation>
    <scope>NUCLEOTIDE SEQUENCE [LARGE SCALE GENOMIC DNA]</scope>
    <source>
        <strain evidence="1 2">OMC1185</strain>
    </source>
</reference>
<sequence length="76" mass="8555">MDSCISVGPASVTSWTSEDFREIPRLCTMPGRDQRHGRQGAEHLLMSFKKPGEQYVVGDWVRDAIREVSLCRGMSV</sequence>
<proteinExistence type="predicted"/>
<keyword evidence="2" id="KW-1185">Reference proteome</keyword>
<accession>A0A5C3NL06</accession>
<gene>
    <name evidence="1" type="ORF">OE88DRAFT_1650306</name>
</gene>
<organism evidence="1 2">
    <name type="scientific">Heliocybe sulcata</name>
    <dbReference type="NCBI Taxonomy" id="5364"/>
    <lineage>
        <taxon>Eukaryota</taxon>
        <taxon>Fungi</taxon>
        <taxon>Dikarya</taxon>
        <taxon>Basidiomycota</taxon>
        <taxon>Agaricomycotina</taxon>
        <taxon>Agaricomycetes</taxon>
        <taxon>Gloeophyllales</taxon>
        <taxon>Gloeophyllaceae</taxon>
        <taxon>Heliocybe</taxon>
    </lineage>
</organism>
<evidence type="ECO:0000313" key="1">
    <source>
        <dbReference type="EMBL" id="TFK56828.1"/>
    </source>
</evidence>
<dbReference type="Proteomes" id="UP000305948">
    <property type="component" value="Unassembled WGS sequence"/>
</dbReference>
<dbReference type="OrthoDB" id="775260at2759"/>
<dbReference type="AlphaFoldDB" id="A0A5C3NL06"/>
<dbReference type="EMBL" id="ML213503">
    <property type="protein sequence ID" value="TFK56828.1"/>
    <property type="molecule type" value="Genomic_DNA"/>
</dbReference>
<evidence type="ECO:0000313" key="2">
    <source>
        <dbReference type="Proteomes" id="UP000305948"/>
    </source>
</evidence>
<name>A0A5C3NL06_9AGAM</name>